<keyword evidence="2" id="KW-1185">Reference proteome</keyword>
<reference evidence="1 2" key="1">
    <citation type="submission" date="2019-03" db="EMBL/GenBank/DDBJ databases">
        <title>Genomic Encyclopedia of Type Strains, Phase IV (KMG-IV): sequencing the most valuable type-strain genomes for metagenomic binning, comparative biology and taxonomic classification.</title>
        <authorList>
            <person name="Goeker M."/>
        </authorList>
    </citation>
    <scope>NUCLEOTIDE SEQUENCE [LARGE SCALE GENOMIC DNA]</scope>
    <source>
        <strain evidence="1 2">DSM 100055</strain>
    </source>
</reference>
<dbReference type="EMBL" id="SOBG01000001">
    <property type="protein sequence ID" value="TDT72605.1"/>
    <property type="molecule type" value="Genomic_DNA"/>
</dbReference>
<protein>
    <submittedName>
        <fullName evidence="1">Uncharacterized protein</fullName>
    </submittedName>
</protein>
<feature type="non-terminal residue" evidence="1">
    <location>
        <position position="1"/>
    </location>
</feature>
<evidence type="ECO:0000313" key="1">
    <source>
        <dbReference type="EMBL" id="TDT72605.1"/>
    </source>
</evidence>
<dbReference type="Proteomes" id="UP000294678">
    <property type="component" value="Unassembled WGS sequence"/>
</dbReference>
<gene>
    <name evidence="1" type="ORF">EV215_0415</name>
</gene>
<proteinExistence type="predicted"/>
<name>A0AA46E0M8_9FUSO</name>
<sequence length="65" mass="7921">YKIEPLLRFIEEEEAEMKEKLKWGYNTAYMLTGQLNEHPRAAINFVKEERKDYTKFYDTLTDIEE</sequence>
<evidence type="ECO:0000313" key="2">
    <source>
        <dbReference type="Proteomes" id="UP000294678"/>
    </source>
</evidence>
<organism evidence="1 2">
    <name type="scientific">Hypnocyclicus thermotrophus</name>
    <dbReference type="NCBI Taxonomy" id="1627895"/>
    <lineage>
        <taxon>Bacteria</taxon>
        <taxon>Fusobacteriati</taxon>
        <taxon>Fusobacteriota</taxon>
        <taxon>Fusobacteriia</taxon>
        <taxon>Fusobacteriales</taxon>
        <taxon>Fusobacteriaceae</taxon>
        <taxon>Hypnocyclicus</taxon>
    </lineage>
</organism>
<dbReference type="AlphaFoldDB" id="A0AA46E0M8"/>
<accession>A0AA46E0M8</accession>
<comment type="caution">
    <text evidence="1">The sequence shown here is derived from an EMBL/GenBank/DDBJ whole genome shotgun (WGS) entry which is preliminary data.</text>
</comment>